<evidence type="ECO:0000256" key="7">
    <source>
        <dbReference type="ARBA" id="ARBA00023136"/>
    </source>
</evidence>
<feature type="domain" description="Cytochrome c" evidence="11">
    <location>
        <begin position="42"/>
        <end position="219"/>
    </location>
</feature>
<evidence type="ECO:0000256" key="2">
    <source>
        <dbReference type="ARBA" id="ARBA00022617"/>
    </source>
</evidence>
<dbReference type="GeneID" id="58561685"/>
<keyword evidence="2 8" id="KW-0349">Heme</keyword>
<organism evidence="13 14">
    <name type="scientific">Chromobacterium haemolyticum</name>
    <dbReference type="NCBI Taxonomy" id="394935"/>
    <lineage>
        <taxon>Bacteria</taxon>
        <taxon>Pseudomonadati</taxon>
        <taxon>Pseudomonadota</taxon>
        <taxon>Betaproteobacteria</taxon>
        <taxon>Neisseriales</taxon>
        <taxon>Chromobacteriaceae</taxon>
        <taxon>Chromobacterium</taxon>
    </lineage>
</organism>
<evidence type="ECO:0000313" key="13">
    <source>
        <dbReference type="EMBL" id="OQS38623.1"/>
    </source>
</evidence>
<name>A0A1W0CK71_9NEIS</name>
<evidence type="ECO:0000256" key="1">
    <source>
        <dbReference type="ARBA" id="ARBA00004370"/>
    </source>
</evidence>
<reference evidence="12 15" key="2">
    <citation type="submission" date="2021-03" db="EMBL/GenBank/DDBJ databases">
        <title>First Case of infection caused by Chromobacterium haemolyticum derived from water in China.</title>
        <authorList>
            <person name="Chen J."/>
            <person name="Liu C."/>
        </authorList>
    </citation>
    <scope>NUCLEOTIDE SEQUENCE [LARGE SCALE GENOMIC DNA]</scope>
    <source>
        <strain evidence="12 15">WJ-5</strain>
    </source>
</reference>
<evidence type="ECO:0000313" key="14">
    <source>
        <dbReference type="Proteomes" id="UP000192721"/>
    </source>
</evidence>
<keyword evidence="5 9" id="KW-1133">Transmembrane helix</keyword>
<reference evidence="13 14" key="1">
    <citation type="submission" date="2017-02" db="EMBL/GenBank/DDBJ databases">
        <title>Chromobacterium haemolyticum H5244.</title>
        <authorList>
            <person name="Gulvik C.A."/>
        </authorList>
    </citation>
    <scope>NUCLEOTIDE SEQUENCE [LARGE SCALE GENOMIC DNA]</scope>
    <source>
        <strain evidence="13 14">H5244</strain>
    </source>
</reference>
<dbReference type="Gene3D" id="1.10.760.10">
    <property type="entry name" value="Cytochrome c-like domain"/>
    <property type="match status" value="1"/>
</dbReference>
<dbReference type="EMBL" id="MUKV01000015">
    <property type="protein sequence ID" value="OQS38623.1"/>
    <property type="molecule type" value="Genomic_DNA"/>
</dbReference>
<dbReference type="InterPro" id="IPR009056">
    <property type="entry name" value="Cyt_c-like_dom"/>
</dbReference>
<sequence length="254" mass="28622">MKSKIRHLIAAMALALPFSATALAASEGAKLPKAPINIQDTESLQRGAQIFTNYCLSCHSASAMRYNRLTDIGLTEEQIKANLLPEGAKIGDQMNIAMNKKDAQAWFGATPPDLSLIARSRGADYLYGYLRGFYRDPSRPTGWNNAVFDKVGMPHIFWEWQGEQVLKTEKNAEGHEEHKLELIKAGTLTKLENGKANTVEFDKRMADLTNFLVYIGEPAQVKRQQIGYVVLMFLSLLLLPLAYFLKKEYWRDVH</sequence>
<keyword evidence="7 9" id="KW-0472">Membrane</keyword>
<dbReference type="GO" id="GO:0020037">
    <property type="term" value="F:heme binding"/>
    <property type="evidence" value="ECO:0007669"/>
    <property type="project" value="InterPro"/>
</dbReference>
<evidence type="ECO:0000256" key="8">
    <source>
        <dbReference type="PIRSR" id="PIRSR602326-1"/>
    </source>
</evidence>
<dbReference type="Proteomes" id="UP000664349">
    <property type="component" value="Unassembled WGS sequence"/>
</dbReference>
<dbReference type="PROSITE" id="PS51007">
    <property type="entry name" value="CYTC"/>
    <property type="match status" value="1"/>
</dbReference>
<evidence type="ECO:0000313" key="15">
    <source>
        <dbReference type="Proteomes" id="UP000664349"/>
    </source>
</evidence>
<comment type="subcellular location">
    <subcellularLocation>
        <location evidence="1">Membrane</location>
    </subcellularLocation>
</comment>
<evidence type="ECO:0000256" key="9">
    <source>
        <dbReference type="SAM" id="Phobius"/>
    </source>
</evidence>
<feature type="transmembrane region" description="Helical" evidence="9">
    <location>
        <begin position="226"/>
        <end position="245"/>
    </location>
</feature>
<evidence type="ECO:0000259" key="11">
    <source>
        <dbReference type="PROSITE" id="PS51007"/>
    </source>
</evidence>
<evidence type="ECO:0000256" key="5">
    <source>
        <dbReference type="ARBA" id="ARBA00022989"/>
    </source>
</evidence>
<dbReference type="GO" id="GO:0046872">
    <property type="term" value="F:metal ion binding"/>
    <property type="evidence" value="ECO:0007669"/>
    <property type="project" value="UniProtKB-KW"/>
</dbReference>
<feature type="binding site" description="covalent" evidence="8">
    <location>
        <position position="58"/>
    </location>
    <ligand>
        <name>heme c</name>
        <dbReference type="ChEBI" id="CHEBI:61717"/>
    </ligand>
</feature>
<dbReference type="PANTHER" id="PTHR10266">
    <property type="entry name" value="CYTOCHROME C1"/>
    <property type="match status" value="1"/>
</dbReference>
<dbReference type="EMBL" id="JAFLRD010000009">
    <property type="protein sequence ID" value="MBO0416463.1"/>
    <property type="molecule type" value="Genomic_DNA"/>
</dbReference>
<evidence type="ECO:0000256" key="10">
    <source>
        <dbReference type="SAM" id="SignalP"/>
    </source>
</evidence>
<evidence type="ECO:0000313" key="12">
    <source>
        <dbReference type="EMBL" id="MBO0416463.1"/>
    </source>
</evidence>
<comment type="caution">
    <text evidence="13">The sequence shown here is derived from an EMBL/GenBank/DDBJ whole genome shotgun (WGS) entry which is preliminary data.</text>
</comment>
<proteinExistence type="predicted"/>
<dbReference type="GO" id="GO:0009055">
    <property type="term" value="F:electron transfer activity"/>
    <property type="evidence" value="ECO:0007669"/>
    <property type="project" value="InterPro"/>
</dbReference>
<evidence type="ECO:0000256" key="3">
    <source>
        <dbReference type="ARBA" id="ARBA00022692"/>
    </source>
</evidence>
<keyword evidence="15" id="KW-1185">Reference proteome</keyword>
<feature type="signal peptide" evidence="10">
    <location>
        <begin position="1"/>
        <end position="24"/>
    </location>
</feature>
<keyword evidence="10" id="KW-0732">Signal</keyword>
<keyword evidence="3 9" id="KW-0812">Transmembrane</keyword>
<dbReference type="GO" id="GO:0016020">
    <property type="term" value="C:membrane"/>
    <property type="evidence" value="ECO:0007669"/>
    <property type="project" value="UniProtKB-SubCell"/>
</dbReference>
<dbReference type="RefSeq" id="WP_019103448.1">
    <property type="nucleotide sequence ID" value="NZ_AP019312.1"/>
</dbReference>
<gene>
    <name evidence="13" type="ORF">B0T45_12650</name>
    <name evidence="12" type="ORF">J1C50_13190</name>
</gene>
<feature type="chain" id="PRO_5010667847" evidence="10">
    <location>
        <begin position="25"/>
        <end position="254"/>
    </location>
</feature>
<dbReference type="PANTHER" id="PTHR10266:SF3">
    <property type="entry name" value="CYTOCHROME C1, HEME PROTEIN, MITOCHONDRIAL"/>
    <property type="match status" value="1"/>
</dbReference>
<dbReference type="AlphaFoldDB" id="A0A1W0CK71"/>
<dbReference type="Pfam" id="PF02167">
    <property type="entry name" value="Cytochrom_C1"/>
    <property type="match status" value="1"/>
</dbReference>
<dbReference type="SUPFAM" id="SSF46626">
    <property type="entry name" value="Cytochrome c"/>
    <property type="match status" value="1"/>
</dbReference>
<comment type="cofactor">
    <cofactor evidence="8">
        <name>heme c</name>
        <dbReference type="ChEBI" id="CHEBI:61717"/>
    </cofactor>
    <text evidence="8">Binds 1 heme c group covalently per subunit.</text>
</comment>
<feature type="binding site" description="covalent" evidence="8">
    <location>
        <position position="55"/>
    </location>
    <ligand>
        <name>heme c</name>
        <dbReference type="ChEBI" id="CHEBI:61717"/>
    </ligand>
</feature>
<keyword evidence="4 8" id="KW-0479">Metal-binding</keyword>
<keyword evidence="6 8" id="KW-0408">Iron</keyword>
<protein>
    <submittedName>
        <fullName evidence="13">Cytochrome c1</fullName>
    </submittedName>
</protein>
<evidence type="ECO:0000256" key="6">
    <source>
        <dbReference type="ARBA" id="ARBA00023004"/>
    </source>
</evidence>
<dbReference type="InterPro" id="IPR036909">
    <property type="entry name" value="Cyt_c-like_dom_sf"/>
</dbReference>
<feature type="binding site" description="covalent" evidence="8">
    <location>
        <position position="59"/>
    </location>
    <ligand>
        <name>heme c</name>
        <dbReference type="ChEBI" id="CHEBI:61717"/>
    </ligand>
</feature>
<dbReference type="OrthoDB" id="9798864at2"/>
<evidence type="ECO:0000256" key="4">
    <source>
        <dbReference type="ARBA" id="ARBA00022723"/>
    </source>
</evidence>
<dbReference type="Proteomes" id="UP000192721">
    <property type="component" value="Unassembled WGS sequence"/>
</dbReference>
<dbReference type="InterPro" id="IPR002326">
    <property type="entry name" value="Cyt_c1"/>
</dbReference>
<accession>A0A1W0CK71</accession>